<comment type="caution">
    <text evidence="1">The sequence shown here is derived from an EMBL/GenBank/DDBJ whole genome shotgun (WGS) entry which is preliminary data.</text>
</comment>
<gene>
    <name evidence="1" type="ORF">A2649_02090</name>
</gene>
<sequence>MSEISHPVFSYYDQELVCECGHPRKYHNDMGLSENLIVGTNCNACRCREFKQSIENPQNEIIRLRKEIEVRKKKAESVVIEIDNELNQLRKKCEHPNQKSQQEHDFTAYWCDDCGKNWSR</sequence>
<organism evidence="1 2">
    <name type="scientific">Candidatus Yanofskybacteria bacterium RIFCSPHIGHO2_01_FULL_41_26</name>
    <dbReference type="NCBI Taxonomy" id="1802661"/>
    <lineage>
        <taxon>Bacteria</taxon>
        <taxon>Candidatus Yanofskyibacteriota</taxon>
    </lineage>
</organism>
<proteinExistence type="predicted"/>
<protein>
    <submittedName>
        <fullName evidence="1">Uncharacterized protein</fullName>
    </submittedName>
</protein>
<dbReference type="AlphaFoldDB" id="A0A1F8EE75"/>
<dbReference type="Proteomes" id="UP000176893">
    <property type="component" value="Unassembled WGS sequence"/>
</dbReference>
<name>A0A1F8EE75_9BACT</name>
<evidence type="ECO:0000313" key="2">
    <source>
        <dbReference type="Proteomes" id="UP000176893"/>
    </source>
</evidence>
<accession>A0A1F8EE75</accession>
<evidence type="ECO:0000313" key="1">
    <source>
        <dbReference type="EMBL" id="OGM99174.1"/>
    </source>
</evidence>
<dbReference type="EMBL" id="MGJB01000002">
    <property type="protein sequence ID" value="OGM99174.1"/>
    <property type="molecule type" value="Genomic_DNA"/>
</dbReference>
<reference evidence="1 2" key="1">
    <citation type="journal article" date="2016" name="Nat. Commun.">
        <title>Thousands of microbial genomes shed light on interconnected biogeochemical processes in an aquifer system.</title>
        <authorList>
            <person name="Anantharaman K."/>
            <person name="Brown C.T."/>
            <person name="Hug L.A."/>
            <person name="Sharon I."/>
            <person name="Castelle C.J."/>
            <person name="Probst A.J."/>
            <person name="Thomas B.C."/>
            <person name="Singh A."/>
            <person name="Wilkins M.J."/>
            <person name="Karaoz U."/>
            <person name="Brodie E.L."/>
            <person name="Williams K.H."/>
            <person name="Hubbard S.S."/>
            <person name="Banfield J.F."/>
        </authorList>
    </citation>
    <scope>NUCLEOTIDE SEQUENCE [LARGE SCALE GENOMIC DNA]</scope>
</reference>